<evidence type="ECO:0008006" key="4">
    <source>
        <dbReference type="Google" id="ProtNLM"/>
    </source>
</evidence>
<dbReference type="Proteomes" id="UP001165396">
    <property type="component" value="Unassembled WGS sequence"/>
</dbReference>
<keyword evidence="1" id="KW-1133">Transmembrane helix</keyword>
<keyword evidence="1" id="KW-0812">Transmembrane</keyword>
<accession>A0ABT1YZY7</accession>
<evidence type="ECO:0000256" key="1">
    <source>
        <dbReference type="SAM" id="Phobius"/>
    </source>
</evidence>
<dbReference type="RefSeq" id="WP_258294155.1">
    <property type="nucleotide sequence ID" value="NZ_JANKJG010000004.1"/>
</dbReference>
<keyword evidence="3" id="KW-1185">Reference proteome</keyword>
<protein>
    <recommendedName>
        <fullName evidence="4">NADH dehydrogenase</fullName>
    </recommendedName>
</protein>
<dbReference type="EMBL" id="JANKJG010000004">
    <property type="protein sequence ID" value="MCR8826457.1"/>
    <property type="molecule type" value="Genomic_DNA"/>
</dbReference>
<evidence type="ECO:0000313" key="2">
    <source>
        <dbReference type="EMBL" id="MCR8826457.1"/>
    </source>
</evidence>
<name>A0ABT1YZY7_9RHOB</name>
<reference evidence="2" key="1">
    <citation type="submission" date="2022-07" db="EMBL/GenBank/DDBJ databases">
        <title>Pseudosulfitobacter sp. strain AP-MA-4, whole genome sequence.</title>
        <authorList>
            <person name="Jiang Y."/>
        </authorList>
    </citation>
    <scope>NUCLEOTIDE SEQUENCE</scope>
    <source>
        <strain evidence="2">AP-MA-4</strain>
    </source>
</reference>
<evidence type="ECO:0000313" key="3">
    <source>
        <dbReference type="Proteomes" id="UP001165396"/>
    </source>
</evidence>
<gene>
    <name evidence="2" type="ORF">NTA49_07900</name>
</gene>
<feature type="transmembrane region" description="Helical" evidence="1">
    <location>
        <begin position="30"/>
        <end position="49"/>
    </location>
</feature>
<sequence>MGGLWWLILSALTAIPMVKLLPFFGIHKYWAAVCLIPLGTIALLWWMGIKLQELEKR</sequence>
<proteinExistence type="predicted"/>
<comment type="caution">
    <text evidence="2">The sequence shown here is derived from an EMBL/GenBank/DDBJ whole genome shotgun (WGS) entry which is preliminary data.</text>
</comment>
<keyword evidence="1" id="KW-0472">Membrane</keyword>
<organism evidence="2 3">
    <name type="scientific">Pseudosulfitobacter koreensis</name>
    <dbReference type="NCBI Taxonomy" id="2968472"/>
    <lineage>
        <taxon>Bacteria</taxon>
        <taxon>Pseudomonadati</taxon>
        <taxon>Pseudomonadota</taxon>
        <taxon>Alphaproteobacteria</taxon>
        <taxon>Rhodobacterales</taxon>
        <taxon>Roseobacteraceae</taxon>
        <taxon>Pseudosulfitobacter</taxon>
    </lineage>
</organism>